<name>A0A849CKF0_9NOCA</name>
<keyword evidence="1" id="KW-1133">Transmembrane helix</keyword>
<reference evidence="2 3" key="1">
    <citation type="submission" date="2020-05" db="EMBL/GenBank/DDBJ databases">
        <title>MicrobeNet Type strains.</title>
        <authorList>
            <person name="Nicholson A.C."/>
        </authorList>
    </citation>
    <scope>NUCLEOTIDE SEQUENCE [LARGE SCALE GENOMIC DNA]</scope>
    <source>
        <strain evidence="2 3">JCM 3224</strain>
    </source>
</reference>
<evidence type="ECO:0000256" key="1">
    <source>
        <dbReference type="SAM" id="Phobius"/>
    </source>
</evidence>
<dbReference type="Proteomes" id="UP000586827">
    <property type="component" value="Unassembled WGS sequence"/>
</dbReference>
<keyword evidence="3" id="KW-1185">Reference proteome</keyword>
<proteinExistence type="predicted"/>
<protein>
    <submittedName>
        <fullName evidence="2">DUF1707 domain-containing protein</fullName>
    </submittedName>
</protein>
<comment type="caution">
    <text evidence="2">The sequence shown here is derived from an EMBL/GenBank/DDBJ whole genome shotgun (WGS) entry which is preliminary data.</text>
</comment>
<evidence type="ECO:0000313" key="2">
    <source>
        <dbReference type="EMBL" id="NNH75471.1"/>
    </source>
</evidence>
<accession>A0A849CKF0</accession>
<sequence length="251" mass="26947">MDAALGDGQLAADDHRTLIELAGTAKTLGELTEFTADLQRTSDAPAGPRPPRSHRRQWFAAILVAATVAAAATGFALVYRPAVTISMPGDPELDAAAPLVIATPSLVTREGMALFRDQYRARFGDTIADRFLLYPDMASVDRPSAIRDTLYESWNYRGGFAKSGDPRSRTSGTVTVDLGTLDIDAMASLITLAVTGLGVEQGRVTHIVFDASRAGRGQPSVVIYVNNEFKESAHLEATPSGEILRQSPFRK</sequence>
<organism evidence="2 3">
    <name type="scientific">Nocardia uniformis</name>
    <dbReference type="NCBI Taxonomy" id="53432"/>
    <lineage>
        <taxon>Bacteria</taxon>
        <taxon>Bacillati</taxon>
        <taxon>Actinomycetota</taxon>
        <taxon>Actinomycetes</taxon>
        <taxon>Mycobacteriales</taxon>
        <taxon>Nocardiaceae</taxon>
        <taxon>Nocardia</taxon>
    </lineage>
</organism>
<feature type="transmembrane region" description="Helical" evidence="1">
    <location>
        <begin position="58"/>
        <end position="79"/>
    </location>
</feature>
<keyword evidence="1" id="KW-0472">Membrane</keyword>
<dbReference type="EMBL" id="JABELX010000022">
    <property type="protein sequence ID" value="NNH75471.1"/>
    <property type="molecule type" value="Genomic_DNA"/>
</dbReference>
<evidence type="ECO:0000313" key="3">
    <source>
        <dbReference type="Proteomes" id="UP000586827"/>
    </source>
</evidence>
<keyword evidence="1" id="KW-0812">Transmembrane</keyword>
<gene>
    <name evidence="2" type="ORF">HLB23_37450</name>
</gene>
<dbReference type="AlphaFoldDB" id="A0A849CKF0"/>